<keyword evidence="3" id="KW-1185">Reference proteome</keyword>
<dbReference type="Proteomes" id="UP000321532">
    <property type="component" value="Unassembled WGS sequence"/>
</dbReference>
<dbReference type="PROSITE" id="PS51820">
    <property type="entry name" value="PA14"/>
    <property type="match status" value="1"/>
</dbReference>
<reference evidence="2 3" key="1">
    <citation type="submission" date="2019-07" db="EMBL/GenBank/DDBJ databases">
        <title>Whole genome shotgun sequence of Adhaeribacter aerolatus NBRC 106133.</title>
        <authorList>
            <person name="Hosoyama A."/>
            <person name="Uohara A."/>
            <person name="Ohji S."/>
            <person name="Ichikawa N."/>
        </authorList>
    </citation>
    <scope>NUCLEOTIDE SEQUENCE [LARGE SCALE GENOMIC DNA]</scope>
    <source>
        <strain evidence="2 3">NBRC 106133</strain>
    </source>
</reference>
<accession>A0A512AXW8</accession>
<dbReference type="Pfam" id="PF07691">
    <property type="entry name" value="PA14"/>
    <property type="match status" value="1"/>
</dbReference>
<proteinExistence type="predicted"/>
<dbReference type="Gene3D" id="2.60.120.260">
    <property type="entry name" value="Galactose-binding domain-like"/>
    <property type="match status" value="1"/>
</dbReference>
<dbReference type="EMBL" id="BJYS01000014">
    <property type="protein sequence ID" value="GEO04367.1"/>
    <property type="molecule type" value="Genomic_DNA"/>
</dbReference>
<dbReference type="Gene3D" id="2.60.120.560">
    <property type="entry name" value="Exo-inulinase, domain 1"/>
    <property type="match status" value="1"/>
</dbReference>
<comment type="caution">
    <text evidence="2">The sequence shown here is derived from an EMBL/GenBank/DDBJ whole genome shotgun (WGS) entry which is preliminary data.</text>
</comment>
<name>A0A512AXW8_9BACT</name>
<dbReference type="InterPro" id="IPR010496">
    <property type="entry name" value="AL/BT2_dom"/>
</dbReference>
<protein>
    <recommendedName>
        <fullName evidence="1">PA14 domain-containing protein</fullName>
    </recommendedName>
</protein>
<dbReference type="Pfam" id="PF06439">
    <property type="entry name" value="3keto-disac_hyd"/>
    <property type="match status" value="1"/>
</dbReference>
<dbReference type="SUPFAM" id="SSF56988">
    <property type="entry name" value="Anthrax protective antigen"/>
    <property type="match status" value="1"/>
</dbReference>
<evidence type="ECO:0000259" key="1">
    <source>
        <dbReference type="PROSITE" id="PS51820"/>
    </source>
</evidence>
<dbReference type="GO" id="GO:0016787">
    <property type="term" value="F:hydrolase activity"/>
    <property type="evidence" value="ECO:0007669"/>
    <property type="project" value="InterPro"/>
</dbReference>
<dbReference type="AlphaFoldDB" id="A0A512AXW8"/>
<dbReference type="SMART" id="SM00758">
    <property type="entry name" value="PA14"/>
    <property type="match status" value="1"/>
</dbReference>
<gene>
    <name evidence="2" type="ORF">AAE02nite_20310</name>
</gene>
<organism evidence="2 3">
    <name type="scientific">Adhaeribacter aerolatus</name>
    <dbReference type="NCBI Taxonomy" id="670289"/>
    <lineage>
        <taxon>Bacteria</taxon>
        <taxon>Pseudomonadati</taxon>
        <taxon>Bacteroidota</taxon>
        <taxon>Cytophagia</taxon>
        <taxon>Cytophagales</taxon>
        <taxon>Hymenobacteraceae</taxon>
        <taxon>Adhaeribacter</taxon>
    </lineage>
</organism>
<feature type="domain" description="PA14" evidence="1">
    <location>
        <begin position="210"/>
        <end position="365"/>
    </location>
</feature>
<sequence length="593" mass="64982">MAQALAKSVSQEKLPAQTIHLTDLKAFSPVKKKQWRLAGQVFADRKKDKHLEISRGTGILVLQPQPKNTPIQTKLQHGDLDLELDFLLAKGTAAAIALQGRYIINLKDSWLQNNLTATDCGGISQATGGVAPALNATKAPGLWQHLRISFKAPRFDAAGKKIANAQLIAVAINGKVVQQNITLPAPSANAPHSKERATGPFMLLGSSGPAAFRNLEYKAYADQRLVLSTMQYQLHKGRFRELNKLPTTAPIKSGQTDSLSHRLGDEDELLIVEGEVEAPRSGDYLFRVAAAGPTWVFLDNKLVVENKGTRDFERFFYGSTNLTAGKHPFKVIFSNHDQSLVLGYEGPNIPWTTLTTPTSKRKVSGQESLLLTVKKEPILQRGFMLHQQGKNAYAMAVGMPGGINFAYDLNAYTPLSAWHGNFLDVGLMWVERGEKQLAQPLGPELQFSGLPTITTLSGQEAAWPDTVHPDSSPYAKKGYQLRPNGLPAFFYNIANVSVEDYIAPTAAHEGLTRELTVKSGNTREPIYLLLASGGDIQLLPNGNYAVDNKRYYLEDIQSGNIKPILRTSNGQTQLLLPLPASANSTQVKYSIIW</sequence>
<dbReference type="InterPro" id="IPR037524">
    <property type="entry name" value="PA14/GLEYA"/>
</dbReference>
<evidence type="ECO:0000313" key="2">
    <source>
        <dbReference type="EMBL" id="GEO04367.1"/>
    </source>
</evidence>
<evidence type="ECO:0000313" key="3">
    <source>
        <dbReference type="Proteomes" id="UP000321532"/>
    </source>
</evidence>
<dbReference type="InterPro" id="IPR011658">
    <property type="entry name" value="PA14_dom"/>
</dbReference>